<comment type="caution">
    <text evidence="1">The sequence shown here is derived from an EMBL/GenBank/DDBJ whole genome shotgun (WGS) entry which is preliminary data.</text>
</comment>
<keyword evidence="2" id="KW-1185">Reference proteome</keyword>
<protein>
    <submittedName>
        <fullName evidence="1">TIGR01777 family oxidoreductase</fullName>
    </submittedName>
</protein>
<proteinExistence type="predicted"/>
<dbReference type="EMBL" id="JAMBOP010000024">
    <property type="protein sequence ID" value="MCM3737501.1"/>
    <property type="molecule type" value="Genomic_DNA"/>
</dbReference>
<gene>
    <name evidence="1" type="ORF">M3215_17265</name>
</gene>
<sequence>MEIAISGGTGFIGKALTLYLASNGHTVYILTRQVRENHSPANIRYIHWDASASEFPLSSVDIVINLAGESINNGRWTKQQKEKIINSRLNTTKGLIKQLQTLHQSPSTLINASAIGYYGTSETDTFAEDHAKKGNDFLATTVQLWEEEASKADDLGIRTVYTRFGIILGKDGGALPKMLFPYQFFIGGTIGSGNQLLSWVHLEDVVRMIDFAIHTKEISGAFNITAPHPVTMTEFGGIIAKVLHRPHWLPVPEFALKTLLGEKSILVLEGQKVLPQKAIQHGYTHSYATLEHALQNIVLHS</sequence>
<dbReference type="Proteomes" id="UP001202289">
    <property type="component" value="Unassembled WGS sequence"/>
</dbReference>
<reference evidence="1" key="1">
    <citation type="submission" date="2022-05" db="EMBL/GenBank/DDBJ databases">
        <title>Comparative Genomics of Spacecraft Associated Microbes.</title>
        <authorList>
            <person name="Tran M.T."/>
            <person name="Wright A."/>
            <person name="Seuylemezian A."/>
            <person name="Eisen J."/>
            <person name="Coil D."/>
        </authorList>
    </citation>
    <scope>NUCLEOTIDE SEQUENCE</scope>
    <source>
        <strain evidence="1">FAIRING 10M-2.2</strain>
    </source>
</reference>
<organism evidence="1 2">
    <name type="scientific">Bacillus cytotoxicus</name>
    <dbReference type="NCBI Taxonomy" id="580165"/>
    <lineage>
        <taxon>Bacteria</taxon>
        <taxon>Bacillati</taxon>
        <taxon>Bacillota</taxon>
        <taxon>Bacilli</taxon>
        <taxon>Bacillales</taxon>
        <taxon>Bacillaceae</taxon>
        <taxon>Bacillus</taxon>
        <taxon>Bacillus cereus group</taxon>
    </lineage>
</organism>
<evidence type="ECO:0000313" key="2">
    <source>
        <dbReference type="Proteomes" id="UP001202289"/>
    </source>
</evidence>
<evidence type="ECO:0000313" key="1">
    <source>
        <dbReference type="EMBL" id="MCM3737501.1"/>
    </source>
</evidence>
<accession>A0ACC6A9B6</accession>
<name>A0ACC6A9B6_9BACI</name>